<dbReference type="OrthoDB" id="449091at2759"/>
<evidence type="ECO:0000313" key="3">
    <source>
        <dbReference type="Proteomes" id="UP000030653"/>
    </source>
</evidence>
<dbReference type="OMA" id="HAREQHF"/>
<proteinExistence type="predicted"/>
<dbReference type="RefSeq" id="XP_040625383.1">
    <property type="nucleotide sequence ID" value="XM_040769146.1"/>
</dbReference>
<gene>
    <name evidence="2" type="ORF">DACRYDRAFT_110928</name>
</gene>
<keyword evidence="3" id="KW-1185">Reference proteome</keyword>
<dbReference type="AlphaFoldDB" id="M5FPE3"/>
<dbReference type="EMBL" id="JH795873">
    <property type="protein sequence ID" value="EJT98485.1"/>
    <property type="molecule type" value="Genomic_DNA"/>
</dbReference>
<organism evidence="2 3">
    <name type="scientific">Dacryopinax primogenitus (strain DJM 731)</name>
    <name type="common">Brown rot fungus</name>
    <dbReference type="NCBI Taxonomy" id="1858805"/>
    <lineage>
        <taxon>Eukaryota</taxon>
        <taxon>Fungi</taxon>
        <taxon>Dikarya</taxon>
        <taxon>Basidiomycota</taxon>
        <taxon>Agaricomycotina</taxon>
        <taxon>Dacrymycetes</taxon>
        <taxon>Dacrymycetales</taxon>
        <taxon>Dacrymycetaceae</taxon>
        <taxon>Dacryopinax</taxon>
    </lineage>
</organism>
<reference evidence="2 3" key="1">
    <citation type="journal article" date="2012" name="Science">
        <title>The Paleozoic origin of enzymatic lignin decomposition reconstructed from 31 fungal genomes.</title>
        <authorList>
            <person name="Floudas D."/>
            <person name="Binder M."/>
            <person name="Riley R."/>
            <person name="Barry K."/>
            <person name="Blanchette R.A."/>
            <person name="Henrissat B."/>
            <person name="Martinez A.T."/>
            <person name="Otillar R."/>
            <person name="Spatafora J.W."/>
            <person name="Yadav J.S."/>
            <person name="Aerts A."/>
            <person name="Benoit I."/>
            <person name="Boyd A."/>
            <person name="Carlson A."/>
            <person name="Copeland A."/>
            <person name="Coutinho P.M."/>
            <person name="de Vries R.P."/>
            <person name="Ferreira P."/>
            <person name="Findley K."/>
            <person name="Foster B."/>
            <person name="Gaskell J."/>
            <person name="Glotzer D."/>
            <person name="Gorecki P."/>
            <person name="Heitman J."/>
            <person name="Hesse C."/>
            <person name="Hori C."/>
            <person name="Igarashi K."/>
            <person name="Jurgens J.A."/>
            <person name="Kallen N."/>
            <person name="Kersten P."/>
            <person name="Kohler A."/>
            <person name="Kuees U."/>
            <person name="Kumar T.K.A."/>
            <person name="Kuo A."/>
            <person name="LaButti K."/>
            <person name="Larrondo L.F."/>
            <person name="Lindquist E."/>
            <person name="Ling A."/>
            <person name="Lombard V."/>
            <person name="Lucas S."/>
            <person name="Lundell T."/>
            <person name="Martin R."/>
            <person name="McLaughlin D.J."/>
            <person name="Morgenstern I."/>
            <person name="Morin E."/>
            <person name="Murat C."/>
            <person name="Nagy L.G."/>
            <person name="Nolan M."/>
            <person name="Ohm R.A."/>
            <person name="Patyshakuliyeva A."/>
            <person name="Rokas A."/>
            <person name="Ruiz-Duenas F.J."/>
            <person name="Sabat G."/>
            <person name="Salamov A."/>
            <person name="Samejima M."/>
            <person name="Schmutz J."/>
            <person name="Slot J.C."/>
            <person name="St John F."/>
            <person name="Stenlid J."/>
            <person name="Sun H."/>
            <person name="Sun S."/>
            <person name="Syed K."/>
            <person name="Tsang A."/>
            <person name="Wiebenga A."/>
            <person name="Young D."/>
            <person name="Pisabarro A."/>
            <person name="Eastwood D.C."/>
            <person name="Martin F."/>
            <person name="Cullen D."/>
            <person name="Grigoriev I.V."/>
            <person name="Hibbett D.S."/>
        </authorList>
    </citation>
    <scope>NUCLEOTIDE SEQUENCE [LARGE SCALE GENOMIC DNA]</scope>
    <source>
        <strain evidence="2 3">DJM-731 SS1</strain>
    </source>
</reference>
<evidence type="ECO:0000313" key="2">
    <source>
        <dbReference type="EMBL" id="EJT98485.1"/>
    </source>
</evidence>
<name>M5FPE3_DACPD</name>
<dbReference type="Gene3D" id="3.40.50.1820">
    <property type="entry name" value="alpha/beta hydrolase"/>
    <property type="match status" value="1"/>
</dbReference>
<evidence type="ECO:0000256" key="1">
    <source>
        <dbReference type="ARBA" id="ARBA00022729"/>
    </source>
</evidence>
<sequence>MTSPQVTLNPSFSALGPFPQHAREQHFLSPAFPFPASRPPLYSEIGRGRWTSALADGGEVGWSSVWLEEGELALSYPQVRWKELRSTAGWAALQHHSLLHTTLSLPALSSSYTLELRVTQASFFCLLPRERNHTDTDSVEWHHANIYALAHYPPSPFPLLPSPAREYDLYISADYEIRLFGDPHASTAGDVPVTRIGVSAVLKELTQGPQAWGEEDVVPDVVGGWALGHAFGLGLRGGAERVRLLRVSLTDCPGLQLQLSPKEERWTLSPLQVRVLPVPFLQISSLPPSVHELEFDLHFSSSGEGEGGEYTYTIRRSLPLRHRRAWWEHTSHEPLLATYFLSGHPQAFLALPPLHPHPHPQPHPQPPLLLALHGAGVSLSSPFWPAALDRQAHSWALFPSGGTEWGLDWHGPSAQDVWGCAGSFRSLLSPSTSTSTSAPRQWATYAPGEKTVLIGHSNGGQGVWYLSSRYPDLVRSSLPASAWLTPAHYVPLTFSRSAHFLDPFLRGILDSALMGEGNDLFLSNLLGSNVLALHGGGDENVPVWMTRKAVGLAKSWGAKRVEYDEIERKGHWWDEVFRSPRARAFLDQALNPHREAREVPEKWTLTVQDPFEAGGMFNWSIDELLLPGRLGRLSVHRAQGEGEVQVRTTNVHAFSVGELGGPPGKKLQVRVDGQLLPSSQGKWVLTSSGWAAAASAVNAVNPLPLPPVPAGPISSILTSQGPITLVLPRSPSRSRSGHASVAARLARAVFLYLRIDVQIVFDDEVLGLAGDEGRTDGERGEVQGLEKLGKGNLILLGGWENLLTRRLLQANKSFTFEGGHLHLSGHTFSSPGLGVLFLLPHPRPHPTSSSLALVLTGTDPSGLERALRAFPLRTGVPVTQWMVLGDEGDWQGLGGVRAAGWWDRSWGVGGGWFA</sequence>
<dbReference type="InterPro" id="IPR029058">
    <property type="entry name" value="AB_hydrolase_fold"/>
</dbReference>
<protein>
    <recommendedName>
        <fullName evidence="4">Peptidase S9 prolyl oligopeptidase catalytic domain-containing protein</fullName>
    </recommendedName>
</protein>
<keyword evidence="1" id="KW-0732">Signal</keyword>
<dbReference type="GeneID" id="63684208"/>
<dbReference type="STRING" id="1858805.M5FPE3"/>
<dbReference type="Proteomes" id="UP000030653">
    <property type="component" value="Unassembled WGS sequence"/>
</dbReference>
<accession>M5FPE3</accession>
<dbReference type="HOGENOM" id="CLU_014627_0_0_1"/>
<evidence type="ECO:0008006" key="4">
    <source>
        <dbReference type="Google" id="ProtNLM"/>
    </source>
</evidence>
<dbReference type="PANTHER" id="PTHR43037:SF4">
    <property type="entry name" value="PEPTIDASE S9 PROLYL OLIGOPEPTIDASE CATALYTIC DOMAIN-CONTAINING PROTEIN"/>
    <property type="match status" value="1"/>
</dbReference>
<dbReference type="PANTHER" id="PTHR43037">
    <property type="entry name" value="UNNAMED PRODUCT-RELATED"/>
    <property type="match status" value="1"/>
</dbReference>
<dbReference type="SUPFAM" id="SSF53474">
    <property type="entry name" value="alpha/beta-Hydrolases"/>
    <property type="match status" value="1"/>
</dbReference>
<dbReference type="InterPro" id="IPR050955">
    <property type="entry name" value="Plant_Biomass_Hydrol_Est"/>
</dbReference>